<organism evidence="1 2">
    <name type="scientific">Brevibacillus laterosporus</name>
    <name type="common">Bacillus laterosporus</name>
    <dbReference type="NCBI Taxonomy" id="1465"/>
    <lineage>
        <taxon>Bacteria</taxon>
        <taxon>Bacillati</taxon>
        <taxon>Bacillota</taxon>
        <taxon>Bacilli</taxon>
        <taxon>Bacillales</taxon>
        <taxon>Paenibacillaceae</taxon>
        <taxon>Brevibacillus</taxon>
    </lineage>
</organism>
<reference evidence="1 2" key="1">
    <citation type="submission" date="2018-02" db="EMBL/GenBank/DDBJ databases">
        <title>Comparative analysis of genomes of three Brevibacillus laterosporus strains producers of potent antimicrobials isolated from silage.</title>
        <authorList>
            <person name="Kojic M."/>
            <person name="Miljkovic M."/>
            <person name="Studholme D."/>
            <person name="Filipic B."/>
        </authorList>
    </citation>
    <scope>NUCLEOTIDE SEQUENCE [LARGE SCALE GENOMIC DNA]</scope>
    <source>
        <strain evidence="1 2">BGSP11</strain>
    </source>
</reference>
<gene>
    <name evidence="1" type="ORF">C4A77_19030</name>
</gene>
<dbReference type="InterPro" id="IPR056084">
    <property type="entry name" value="DUF7667"/>
</dbReference>
<dbReference type="Pfam" id="PF24704">
    <property type="entry name" value="DUF7667"/>
    <property type="match status" value="1"/>
</dbReference>
<protein>
    <submittedName>
        <fullName evidence="1">Uncharacterized protein</fullName>
    </submittedName>
</protein>
<evidence type="ECO:0000313" key="2">
    <source>
        <dbReference type="Proteomes" id="UP000239759"/>
    </source>
</evidence>
<accession>A0AAP8QBB5</accession>
<dbReference type="AlphaFoldDB" id="A0AAP8QBB5"/>
<name>A0AAP8QBB5_BRELA</name>
<sequence length="78" mass="9356">MQIWIVHQRMAELWFINKTRELTDSEMTEMSKIYISSIAMQGLHPFVFQFLLKIGRGDSRNNYLLKLHLKILRSFRKG</sequence>
<dbReference type="EMBL" id="PRKQ01000027">
    <property type="protein sequence ID" value="PPA93306.1"/>
    <property type="molecule type" value="Genomic_DNA"/>
</dbReference>
<proteinExistence type="predicted"/>
<evidence type="ECO:0000313" key="1">
    <source>
        <dbReference type="EMBL" id="PPA93306.1"/>
    </source>
</evidence>
<dbReference type="Proteomes" id="UP000239759">
    <property type="component" value="Unassembled WGS sequence"/>
</dbReference>
<comment type="caution">
    <text evidence="1">The sequence shown here is derived from an EMBL/GenBank/DDBJ whole genome shotgun (WGS) entry which is preliminary data.</text>
</comment>